<dbReference type="EMBL" id="MHTH01000014">
    <property type="protein sequence ID" value="OHA58126.1"/>
    <property type="molecule type" value="Genomic_DNA"/>
</dbReference>
<evidence type="ECO:0000313" key="9">
    <source>
        <dbReference type="EMBL" id="OHA58126.1"/>
    </source>
</evidence>
<evidence type="ECO:0000259" key="8">
    <source>
        <dbReference type="Pfam" id="PF02777"/>
    </source>
</evidence>
<dbReference type="InterPro" id="IPR019833">
    <property type="entry name" value="Mn/Fe_SOD_BS"/>
</dbReference>
<comment type="function">
    <text evidence="6">Destroys radicals which are normally produced within the cells and which are toxic to biological systems.</text>
</comment>
<dbReference type="InterPro" id="IPR036324">
    <property type="entry name" value="Mn/Fe_SOD_N_sf"/>
</dbReference>
<dbReference type="PANTHER" id="PTHR43595">
    <property type="entry name" value="37S RIBOSOMAL PROTEIN S26, MITOCHONDRIAL"/>
    <property type="match status" value="1"/>
</dbReference>
<dbReference type="Gene3D" id="1.10.287.990">
    <property type="entry name" value="Fe,Mn superoxide dismutase (SOD) domain"/>
    <property type="match status" value="1"/>
</dbReference>
<feature type="binding site" evidence="5">
    <location>
        <position position="165"/>
    </location>
    <ligand>
        <name>Mn(2+)</name>
        <dbReference type="ChEBI" id="CHEBI:29035"/>
    </ligand>
</feature>
<dbReference type="InterPro" id="IPR036314">
    <property type="entry name" value="SOD_C_sf"/>
</dbReference>
<dbReference type="Proteomes" id="UP000176222">
    <property type="component" value="Unassembled WGS sequence"/>
</dbReference>
<feature type="binding site" evidence="5">
    <location>
        <position position="81"/>
    </location>
    <ligand>
        <name>Mn(2+)</name>
        <dbReference type="ChEBI" id="CHEBI:29035"/>
    </ligand>
</feature>
<name>A0A1G2QC34_9BACT</name>
<dbReference type="GO" id="GO:0004784">
    <property type="term" value="F:superoxide dismutase activity"/>
    <property type="evidence" value="ECO:0007669"/>
    <property type="project" value="UniProtKB-EC"/>
</dbReference>
<feature type="binding site" evidence="5">
    <location>
        <position position="26"/>
    </location>
    <ligand>
        <name>Mn(2+)</name>
        <dbReference type="ChEBI" id="CHEBI:29035"/>
    </ligand>
</feature>
<keyword evidence="3 5" id="KW-0479">Metal-binding</keyword>
<accession>A0A1G2QC34</accession>
<evidence type="ECO:0000256" key="2">
    <source>
        <dbReference type="ARBA" id="ARBA00012682"/>
    </source>
</evidence>
<dbReference type="InterPro" id="IPR019831">
    <property type="entry name" value="Mn/Fe_SOD_N"/>
</dbReference>
<evidence type="ECO:0000256" key="1">
    <source>
        <dbReference type="ARBA" id="ARBA00008714"/>
    </source>
</evidence>
<feature type="binding site" evidence="5">
    <location>
        <position position="169"/>
    </location>
    <ligand>
        <name>Mn(2+)</name>
        <dbReference type="ChEBI" id="CHEBI:29035"/>
    </ligand>
</feature>
<dbReference type="Pfam" id="PF02777">
    <property type="entry name" value="Sod_Fe_C"/>
    <property type="match status" value="1"/>
</dbReference>
<sequence>MFQLPALKYGFDELEPYFDGETMRLHSGKHHQTYADKLNSALTAWPDLAQKSIEELLADVGSLPEAIQKPVRNFGGGYANHNFFFDIIGPHRDDLLPAGKLAEAIVRDFGSFENFKKEFSDKTISIFGSGWGWLVADTADHLSVTTTANQDSPLTLGLKPLLACDVWEHAYYLKYQNRRADFVEAFFQVIDWGRVEEIFTKINN</sequence>
<dbReference type="InterPro" id="IPR019832">
    <property type="entry name" value="Mn/Fe_SOD_C"/>
</dbReference>
<proteinExistence type="inferred from homology"/>
<dbReference type="GO" id="GO:0005737">
    <property type="term" value="C:cytoplasm"/>
    <property type="evidence" value="ECO:0007669"/>
    <property type="project" value="TreeGrafter"/>
</dbReference>
<dbReference type="SUPFAM" id="SSF54719">
    <property type="entry name" value="Fe,Mn superoxide dismutase (SOD), C-terminal domain"/>
    <property type="match status" value="1"/>
</dbReference>
<gene>
    <name evidence="9" type="ORF">A2370_02225</name>
</gene>
<comment type="catalytic activity">
    <reaction evidence="6">
        <text>2 superoxide + 2 H(+) = H2O2 + O2</text>
        <dbReference type="Rhea" id="RHEA:20696"/>
        <dbReference type="ChEBI" id="CHEBI:15378"/>
        <dbReference type="ChEBI" id="CHEBI:15379"/>
        <dbReference type="ChEBI" id="CHEBI:16240"/>
        <dbReference type="ChEBI" id="CHEBI:18421"/>
        <dbReference type="EC" id="1.15.1.1"/>
    </reaction>
</comment>
<dbReference type="SUPFAM" id="SSF46609">
    <property type="entry name" value="Fe,Mn superoxide dismutase (SOD), N-terminal domain"/>
    <property type="match status" value="1"/>
</dbReference>
<dbReference type="PIRSF" id="PIRSF000349">
    <property type="entry name" value="SODismutase"/>
    <property type="match status" value="1"/>
</dbReference>
<comment type="similarity">
    <text evidence="1 6">Belongs to the iron/manganese superoxide dismutase family.</text>
</comment>
<comment type="caution">
    <text evidence="9">The sequence shown here is derived from an EMBL/GenBank/DDBJ whole genome shotgun (WGS) entry which is preliminary data.</text>
</comment>
<evidence type="ECO:0000256" key="6">
    <source>
        <dbReference type="RuleBase" id="RU000414"/>
    </source>
</evidence>
<dbReference type="PANTHER" id="PTHR43595:SF2">
    <property type="entry name" value="SMALL RIBOSOMAL SUBUNIT PROTEIN MS42"/>
    <property type="match status" value="1"/>
</dbReference>
<dbReference type="STRING" id="1802436.A2370_02225"/>
<evidence type="ECO:0000313" key="10">
    <source>
        <dbReference type="Proteomes" id="UP000176222"/>
    </source>
</evidence>
<evidence type="ECO:0000256" key="4">
    <source>
        <dbReference type="ARBA" id="ARBA00023002"/>
    </source>
</evidence>
<reference evidence="9 10" key="1">
    <citation type="journal article" date="2016" name="Nat. Commun.">
        <title>Thousands of microbial genomes shed light on interconnected biogeochemical processes in an aquifer system.</title>
        <authorList>
            <person name="Anantharaman K."/>
            <person name="Brown C.T."/>
            <person name="Hug L.A."/>
            <person name="Sharon I."/>
            <person name="Castelle C.J."/>
            <person name="Probst A.J."/>
            <person name="Thomas B.C."/>
            <person name="Singh A."/>
            <person name="Wilkins M.J."/>
            <person name="Karaoz U."/>
            <person name="Brodie E.L."/>
            <person name="Williams K.H."/>
            <person name="Hubbard S.S."/>
            <person name="Banfield J.F."/>
        </authorList>
    </citation>
    <scope>NUCLEOTIDE SEQUENCE [LARGE SCALE GENOMIC DNA]</scope>
</reference>
<evidence type="ECO:0000259" key="7">
    <source>
        <dbReference type="Pfam" id="PF00081"/>
    </source>
</evidence>
<dbReference type="EC" id="1.15.1.1" evidence="2 6"/>
<dbReference type="AlphaFoldDB" id="A0A1G2QC34"/>
<dbReference type="PROSITE" id="PS00088">
    <property type="entry name" value="SOD_MN"/>
    <property type="match status" value="1"/>
</dbReference>
<keyword evidence="4 6" id="KW-0560">Oxidoreductase</keyword>
<evidence type="ECO:0000256" key="3">
    <source>
        <dbReference type="ARBA" id="ARBA00022723"/>
    </source>
</evidence>
<evidence type="ECO:0000256" key="5">
    <source>
        <dbReference type="PIRSR" id="PIRSR000349-1"/>
    </source>
</evidence>
<dbReference type="Gene3D" id="3.55.40.20">
    <property type="entry name" value="Iron/manganese superoxide dismutase, C-terminal domain"/>
    <property type="match status" value="1"/>
</dbReference>
<dbReference type="PRINTS" id="PR01703">
    <property type="entry name" value="MNSODISMTASE"/>
</dbReference>
<organism evidence="9 10">
    <name type="scientific">Candidatus Vogelbacteria bacterium RIFOXYB1_FULL_42_16</name>
    <dbReference type="NCBI Taxonomy" id="1802436"/>
    <lineage>
        <taxon>Bacteria</taxon>
        <taxon>Candidatus Vogeliibacteriota</taxon>
    </lineage>
</organism>
<feature type="domain" description="Manganese/iron superoxide dismutase N-terminal" evidence="7">
    <location>
        <begin position="2"/>
        <end position="87"/>
    </location>
</feature>
<dbReference type="GO" id="GO:0046872">
    <property type="term" value="F:metal ion binding"/>
    <property type="evidence" value="ECO:0007669"/>
    <property type="project" value="UniProtKB-KW"/>
</dbReference>
<protein>
    <recommendedName>
        <fullName evidence="2 6">Superoxide dismutase</fullName>
        <ecNumber evidence="2 6">1.15.1.1</ecNumber>
    </recommendedName>
</protein>
<feature type="domain" description="Manganese/iron superoxide dismutase C-terminal" evidence="8">
    <location>
        <begin position="97"/>
        <end position="197"/>
    </location>
</feature>
<dbReference type="Pfam" id="PF00081">
    <property type="entry name" value="Sod_Fe_N"/>
    <property type="match status" value="1"/>
</dbReference>
<dbReference type="InterPro" id="IPR001189">
    <property type="entry name" value="Mn/Fe_SOD"/>
</dbReference>
<dbReference type="FunFam" id="3.55.40.20:FF:000001">
    <property type="entry name" value="Superoxide dismutase"/>
    <property type="match status" value="1"/>
</dbReference>